<feature type="region of interest" description="Disordered" evidence="1">
    <location>
        <begin position="295"/>
        <end position="323"/>
    </location>
</feature>
<dbReference type="OrthoDB" id="3357948at2759"/>
<feature type="region of interest" description="Disordered" evidence="1">
    <location>
        <begin position="247"/>
        <end position="281"/>
    </location>
</feature>
<gene>
    <name evidence="2" type="ORF">D9757_007964</name>
</gene>
<keyword evidence="3" id="KW-1185">Reference proteome</keyword>
<organism evidence="2 3">
    <name type="scientific">Collybiopsis confluens</name>
    <dbReference type="NCBI Taxonomy" id="2823264"/>
    <lineage>
        <taxon>Eukaryota</taxon>
        <taxon>Fungi</taxon>
        <taxon>Dikarya</taxon>
        <taxon>Basidiomycota</taxon>
        <taxon>Agaricomycotina</taxon>
        <taxon>Agaricomycetes</taxon>
        <taxon>Agaricomycetidae</taxon>
        <taxon>Agaricales</taxon>
        <taxon>Marasmiineae</taxon>
        <taxon>Omphalotaceae</taxon>
        <taxon>Collybiopsis</taxon>
    </lineage>
</organism>
<reference evidence="2 3" key="1">
    <citation type="journal article" date="2020" name="ISME J.">
        <title>Uncovering the hidden diversity of litter-decomposition mechanisms in mushroom-forming fungi.</title>
        <authorList>
            <person name="Floudas D."/>
            <person name="Bentzer J."/>
            <person name="Ahren D."/>
            <person name="Johansson T."/>
            <person name="Persson P."/>
            <person name="Tunlid A."/>
        </authorList>
    </citation>
    <scope>NUCLEOTIDE SEQUENCE [LARGE SCALE GENOMIC DNA]</scope>
    <source>
        <strain evidence="2 3">CBS 406.79</strain>
    </source>
</reference>
<feature type="region of interest" description="Disordered" evidence="1">
    <location>
        <begin position="341"/>
        <end position="387"/>
    </location>
</feature>
<feature type="region of interest" description="Disordered" evidence="1">
    <location>
        <begin position="687"/>
        <end position="780"/>
    </location>
</feature>
<accession>A0A8H5HBN8</accession>
<comment type="caution">
    <text evidence="2">The sequence shown here is derived from an EMBL/GenBank/DDBJ whole genome shotgun (WGS) entry which is preliminary data.</text>
</comment>
<dbReference type="AlphaFoldDB" id="A0A8H5HBN8"/>
<feature type="compositionally biased region" description="Low complexity" evidence="1">
    <location>
        <begin position="161"/>
        <end position="177"/>
    </location>
</feature>
<feature type="compositionally biased region" description="Polar residues" evidence="1">
    <location>
        <begin position="251"/>
        <end position="261"/>
    </location>
</feature>
<dbReference type="Proteomes" id="UP000518752">
    <property type="component" value="Unassembled WGS sequence"/>
</dbReference>
<feature type="region of interest" description="Disordered" evidence="1">
    <location>
        <begin position="155"/>
        <end position="195"/>
    </location>
</feature>
<evidence type="ECO:0000313" key="2">
    <source>
        <dbReference type="EMBL" id="KAF5380324.1"/>
    </source>
</evidence>
<sequence length="1146" mass="125843">MCRDFAEARLILSTGHSSQIPMFKVSFYVTSSIPAFFLRLPLPSAALAAPPNIFLYGTPVDYRKRIGVLGIGCRPMENPGRRPPHFHRPVPRDHRATAPFWITKAQRTYSSDPTAWRENYTSTRDALQDFSFGNPPDLDTLLSAASRDQRWRIANLEGDETSSSSSDNSYETSSINSNDSNETQTGTGTEGSLNKVTPRASMVSLEILAAQQHDLVRSHPSQTDSNYFLRGGPVGAEHCHPYELEEDAEAETQSQLSGYSRSSEDASESDYKSQYSWPESYSSSYAGSGDIDISSSRYSSAGSSGPLPGSIPVPSSSDLDASSSADFSISSLRNDELVGSVQEEPAHLVEVEVDLRESSDKRLTSEEDGGLDSSSDSSERSSVLSAMTVPEDTFAQFSKTIHTETREHDLAQFSSALDPVPYSPSENSLVYDTLPQRIPISSSDGGIVDTRKKWAMRMAQTNEGRSDGWYEKDVGMPVGTQELWKNLLLGAFNISRENFYPHTHGKGKHGKVPEEKDSRVKSDIRAAADDGQATVVAKKPKYQNLVKPKDGLGTRVPATVKMGETGKLTQQRIIIRRFRDDICPFHYDLDKVVYNSHSKPSKSIPASADQITSTSVPRPLMGHPPFPSFLPSSFRRNINPFDVHHPAIIVHRHSRVTAFSISRQYARDRGGNSSELHVIILAPGKFHHKASPDRRSAASTDPVLERSTRNARRAMGQDQGGLDEIGPLSMKVQNKEGKKRTDISSSLVGEEGGDRNRPPGPNSQVQRDFGTEHSRDPEVDLLRSERNLVEIRLAPPAGSTLTNYTVDESQANYEHGQSKWLSNGLTTATQVLIPGSHTPNSASSAPSKILKRFFPGVPSSHLPSVPAQASDIPPTHLTNTGLSAPYVPPWLTFPTPDRSDRERHVLDELEHSFWSFGLSPFSAERNGSSGKKKSLNRKNILPNSKSISYPDDVLSCVPPSAYFMLLPLWPAETDIVSQRFSPFIGSAGPLDDRNYLLVFYVPLFSQSEVLTENTSSSSSNDLRNGFRAMARRVSYTQLQRSNIKVSERGISVRGPLEDAFAQMPRLIGSTGVKVLGTLYSRDMGFEFDPIVMTELDLCSMTGEEGEGMTREQLEVGRLANVTLTAVGSAVAEMVWIGGLALTSFGN</sequence>
<feature type="compositionally biased region" description="Basic and acidic residues" evidence="1">
    <location>
        <begin position="733"/>
        <end position="742"/>
    </location>
</feature>
<name>A0A8H5HBN8_9AGAR</name>
<feature type="compositionally biased region" description="Basic and acidic residues" evidence="1">
    <location>
        <begin position="344"/>
        <end position="365"/>
    </location>
</feature>
<feature type="compositionally biased region" description="Polar residues" evidence="1">
    <location>
        <begin position="178"/>
        <end position="195"/>
    </location>
</feature>
<feature type="compositionally biased region" description="Basic and acidic residues" evidence="1">
    <location>
        <begin position="769"/>
        <end position="780"/>
    </location>
</feature>
<protein>
    <submittedName>
        <fullName evidence="2">Uncharacterized protein</fullName>
    </submittedName>
</protein>
<evidence type="ECO:0000313" key="3">
    <source>
        <dbReference type="Proteomes" id="UP000518752"/>
    </source>
</evidence>
<evidence type="ECO:0000256" key="1">
    <source>
        <dbReference type="SAM" id="MobiDB-lite"/>
    </source>
</evidence>
<dbReference type="EMBL" id="JAACJN010000064">
    <property type="protein sequence ID" value="KAF5380324.1"/>
    <property type="molecule type" value="Genomic_DNA"/>
</dbReference>
<proteinExistence type="predicted"/>
<feature type="compositionally biased region" description="Low complexity" evidence="1">
    <location>
        <begin position="371"/>
        <end position="385"/>
    </location>
</feature>